<dbReference type="EMBL" id="BK032725">
    <property type="protein sequence ID" value="DAF56974.1"/>
    <property type="molecule type" value="Genomic_DNA"/>
</dbReference>
<protein>
    <submittedName>
        <fullName evidence="2">NTP-PPase-like protein</fullName>
    </submittedName>
</protein>
<accession>A0A8S5T174</accession>
<organism evidence="2">
    <name type="scientific">Myoviridae sp. ctp4Q36</name>
    <dbReference type="NCBI Taxonomy" id="2827708"/>
    <lineage>
        <taxon>Viruses</taxon>
        <taxon>Duplodnaviria</taxon>
        <taxon>Heunggongvirae</taxon>
        <taxon>Uroviricota</taxon>
        <taxon>Caudoviricetes</taxon>
    </lineage>
</organism>
<dbReference type="Pfam" id="PF03819">
    <property type="entry name" value="MazG"/>
    <property type="match status" value="1"/>
</dbReference>
<dbReference type="Gene3D" id="1.10.287.1080">
    <property type="entry name" value="MazG-like"/>
    <property type="match status" value="1"/>
</dbReference>
<sequence length="98" mass="11012">MNTDTLIEEIIKWGKSKQLNDARAQLNKVIEEVGEIAHEVSRNKNGAEFNDAIGDSLITIIILASINGKDPRKCLEDAYNEIKNRKGRTENGTFIKNQ</sequence>
<evidence type="ECO:0000313" key="2">
    <source>
        <dbReference type="EMBL" id="DAF56974.1"/>
    </source>
</evidence>
<reference evidence="2" key="1">
    <citation type="journal article" date="2021" name="Proc. Natl. Acad. Sci. U.S.A.">
        <title>A Catalog of Tens of Thousands of Viruses from Human Metagenomes Reveals Hidden Associations with Chronic Diseases.</title>
        <authorList>
            <person name="Tisza M.J."/>
            <person name="Buck C.B."/>
        </authorList>
    </citation>
    <scope>NUCLEOTIDE SEQUENCE</scope>
    <source>
        <strain evidence="2">Ctp4Q36</strain>
    </source>
</reference>
<dbReference type="InterPro" id="IPR004518">
    <property type="entry name" value="MazG-like_dom"/>
</dbReference>
<evidence type="ECO:0000259" key="1">
    <source>
        <dbReference type="Pfam" id="PF03819"/>
    </source>
</evidence>
<dbReference type="SUPFAM" id="SSF101386">
    <property type="entry name" value="all-alpha NTP pyrophosphatases"/>
    <property type="match status" value="1"/>
</dbReference>
<name>A0A8S5T174_9CAUD</name>
<feature type="domain" description="NTP pyrophosphohydrolase MazG-like" evidence="1">
    <location>
        <begin position="26"/>
        <end position="84"/>
    </location>
</feature>
<proteinExistence type="predicted"/>